<proteinExistence type="predicted"/>
<dbReference type="Proteomes" id="UP000176101">
    <property type="component" value="Unassembled WGS sequence"/>
</dbReference>
<dbReference type="OrthoDB" id="9790745at2"/>
<dbReference type="PANTHER" id="PTHR36849:SF1">
    <property type="entry name" value="CYTOPLASMIC PROTEIN"/>
    <property type="match status" value="1"/>
</dbReference>
<evidence type="ECO:0000313" key="1">
    <source>
        <dbReference type="EMBL" id="OEV04248.1"/>
    </source>
</evidence>
<name>A0A1E7KJV0_9ACTN</name>
<evidence type="ECO:0008006" key="3">
    <source>
        <dbReference type="Google" id="ProtNLM"/>
    </source>
</evidence>
<dbReference type="PATRIC" id="fig|1075402.3.peg.4532"/>
<keyword evidence="2" id="KW-1185">Reference proteome</keyword>
<dbReference type="STRING" id="1075402.AN216_08590"/>
<dbReference type="AlphaFoldDB" id="A0A1E7KJV0"/>
<evidence type="ECO:0000313" key="2">
    <source>
        <dbReference type="Proteomes" id="UP000176101"/>
    </source>
</evidence>
<dbReference type="EMBL" id="LJGU01000114">
    <property type="protein sequence ID" value="OEV04248.1"/>
    <property type="molecule type" value="Genomic_DNA"/>
</dbReference>
<organism evidence="1 2">
    <name type="scientific">Streptomyces oceani</name>
    <dbReference type="NCBI Taxonomy" id="1075402"/>
    <lineage>
        <taxon>Bacteria</taxon>
        <taxon>Bacillati</taxon>
        <taxon>Actinomycetota</taxon>
        <taxon>Actinomycetes</taxon>
        <taxon>Kitasatosporales</taxon>
        <taxon>Streptomycetaceae</taxon>
        <taxon>Streptomyces</taxon>
    </lineage>
</organism>
<dbReference type="RefSeq" id="WP_070195994.1">
    <property type="nucleotide sequence ID" value="NZ_LJGU01000114.1"/>
</dbReference>
<sequence>MSQQITYRRVYEETSAQDGRRVLVDRVWPRGVRKEDAHLDEWLREVAPSTELRKWYGHEPGRFTEFRRRYLAELGDTEHRQAADRLRDLASHDRLTLLTASKDVDHSQAAVLADWLSGRR</sequence>
<dbReference type="InterPro" id="IPR052552">
    <property type="entry name" value="YeaO-like"/>
</dbReference>
<gene>
    <name evidence="1" type="ORF">AN216_08590</name>
</gene>
<dbReference type="Pfam" id="PF22752">
    <property type="entry name" value="DUF488-N3i"/>
    <property type="match status" value="1"/>
</dbReference>
<reference evidence="1 2" key="1">
    <citation type="journal article" date="2016" name="Front. Microbiol.">
        <title>Comparative Genomics Analysis of Streptomyces Species Reveals Their Adaptation to the Marine Environment and Their Diversity at the Genomic Level.</title>
        <authorList>
            <person name="Tian X."/>
            <person name="Zhang Z."/>
            <person name="Yang T."/>
            <person name="Chen M."/>
            <person name="Li J."/>
            <person name="Chen F."/>
            <person name="Yang J."/>
            <person name="Li W."/>
            <person name="Zhang B."/>
            <person name="Zhang Z."/>
            <person name="Wu J."/>
            <person name="Zhang C."/>
            <person name="Long L."/>
            <person name="Xiao J."/>
        </authorList>
    </citation>
    <scope>NUCLEOTIDE SEQUENCE [LARGE SCALE GENOMIC DNA]</scope>
    <source>
        <strain evidence="1 2">SCSIO 02100</strain>
    </source>
</reference>
<dbReference type="PANTHER" id="PTHR36849">
    <property type="entry name" value="CYTOPLASMIC PROTEIN-RELATED"/>
    <property type="match status" value="1"/>
</dbReference>
<accession>A0A1E7KJV0</accession>
<protein>
    <recommendedName>
        <fullName evidence="3">MarR family transcriptional regulator</fullName>
    </recommendedName>
</protein>
<comment type="caution">
    <text evidence="1">The sequence shown here is derived from an EMBL/GenBank/DDBJ whole genome shotgun (WGS) entry which is preliminary data.</text>
</comment>